<dbReference type="AlphaFoldDB" id="G4NVH8"/>
<dbReference type="Proteomes" id="UP000002651">
    <property type="component" value="Chromosome"/>
</dbReference>
<reference evidence="1 2" key="1">
    <citation type="journal article" date="2012" name="J. Bacteriol.">
        <title>Whole-genome sequences of Bacillus subtilis and close relatives.</title>
        <authorList>
            <person name="Earl A.M."/>
            <person name="Eppinger M."/>
            <person name="Fricke W.F."/>
            <person name="Rosovitz M.J."/>
            <person name="Rasko D.A."/>
            <person name="Daugherty S."/>
            <person name="Losick R."/>
            <person name="Kolter R."/>
            <person name="Ravel J."/>
        </authorList>
    </citation>
    <scope>NUCLEOTIDE SEQUENCE [LARGE SCALE GENOMIC DNA]</scope>
    <source>
        <strain evidence="2">DSM 15029 / JCM 12233 / NBRC 101239 / NRRL B-23049 / TU-B-10</strain>
    </source>
</reference>
<proteinExistence type="predicted"/>
<dbReference type="KEGG" id="bst:GYO_1692"/>
<organism evidence="1 2">
    <name type="scientific">Bacillus spizizenii (strain DSM 15029 / JCM 12233 / NBRC 101239 / NRRL B-23049 / TU-B-10)</name>
    <name type="common">Bacillus subtilis subsp. spizizenii</name>
    <dbReference type="NCBI Taxonomy" id="1052585"/>
    <lineage>
        <taxon>Bacteria</taxon>
        <taxon>Bacillati</taxon>
        <taxon>Bacillota</taxon>
        <taxon>Bacilli</taxon>
        <taxon>Bacillales</taxon>
        <taxon>Bacillaceae</taxon>
        <taxon>Bacillus</taxon>
    </lineage>
</organism>
<dbReference type="EMBL" id="CP002905">
    <property type="protein sequence ID" value="AEP86336.1"/>
    <property type="molecule type" value="Genomic_DNA"/>
</dbReference>
<name>G4NVH8_BACS4</name>
<keyword evidence="2" id="KW-1185">Reference proteome</keyword>
<evidence type="ECO:0000313" key="1">
    <source>
        <dbReference type="EMBL" id="AEP86336.1"/>
    </source>
</evidence>
<accession>G4NVH8</accession>
<protein>
    <submittedName>
        <fullName evidence="1">Uncharacterized protein</fullName>
    </submittedName>
</protein>
<gene>
    <name evidence="1" type="ordered locus">GYO_1692</name>
</gene>
<evidence type="ECO:0000313" key="2">
    <source>
        <dbReference type="Proteomes" id="UP000002651"/>
    </source>
</evidence>
<sequence>MKLIDHFSNENRQFFHQFPLSYEFFQKKRALLKSSLFIYAFDSAAIYLHHMLA</sequence>
<dbReference type="HOGENOM" id="CLU_3058683_0_0_9"/>